<evidence type="ECO:0000256" key="3">
    <source>
        <dbReference type="ARBA" id="ARBA00022603"/>
    </source>
</evidence>
<comment type="subcellular location">
    <subcellularLocation>
        <location evidence="6">Cytoplasm</location>
    </subcellularLocation>
</comment>
<keyword evidence="4 6" id="KW-0808">Transferase</keyword>
<comment type="caution">
    <text evidence="8">The sequence shown here is derived from an EMBL/GenBank/DDBJ whole genome shotgun (WGS) entry which is preliminary data.</text>
</comment>
<comment type="similarity">
    <text evidence="6">Belongs to the methyltransferase superfamily. RsmI family.</text>
</comment>
<keyword evidence="3 6" id="KW-0489">Methyltransferase</keyword>
<accession>A0A5C8NQA4</accession>
<dbReference type="Proteomes" id="UP000321574">
    <property type="component" value="Unassembled WGS sequence"/>
</dbReference>
<dbReference type="InterPro" id="IPR000878">
    <property type="entry name" value="4pyrrol_Mease"/>
</dbReference>
<dbReference type="CDD" id="cd11648">
    <property type="entry name" value="RsmI"/>
    <property type="match status" value="1"/>
</dbReference>
<keyword evidence="1 6" id="KW-0963">Cytoplasm</keyword>
<dbReference type="EMBL" id="VDUW01000008">
    <property type="protein sequence ID" value="TXL63428.1"/>
    <property type="molecule type" value="Genomic_DNA"/>
</dbReference>
<dbReference type="InterPro" id="IPR014776">
    <property type="entry name" value="4pyrrole_Mease_sub2"/>
</dbReference>
<dbReference type="InterPro" id="IPR035996">
    <property type="entry name" value="4pyrrol_Methylase_sf"/>
</dbReference>
<dbReference type="NCBIfam" id="TIGR00096">
    <property type="entry name" value="16S rRNA (cytidine(1402)-2'-O)-methyltransferase"/>
    <property type="match status" value="1"/>
</dbReference>
<gene>
    <name evidence="6 8" type="primary">rsmI</name>
    <name evidence="8" type="ORF">FHP05_11510</name>
</gene>
<dbReference type="InterPro" id="IPR018063">
    <property type="entry name" value="SAM_MeTrfase_RsmI_CS"/>
</dbReference>
<dbReference type="PROSITE" id="PS01296">
    <property type="entry name" value="RSMI"/>
    <property type="match status" value="1"/>
</dbReference>
<reference evidence="8 9" key="1">
    <citation type="submission" date="2019-06" db="EMBL/GenBank/DDBJ databases">
        <title>Cerasibacillus sp. nov., isolated from maize field.</title>
        <authorList>
            <person name="Lin S.-Y."/>
            <person name="Tsai C.-F."/>
            <person name="Young C.-C."/>
        </authorList>
    </citation>
    <scope>NUCLEOTIDE SEQUENCE [LARGE SCALE GENOMIC DNA]</scope>
    <source>
        <strain evidence="8 9">CC-CFT480</strain>
    </source>
</reference>
<sequence length="291" mass="32927">MNNQKSFVPVDTGTLYVVPTPIGNLEDITLRALNILKAVSLIAAEDTRNTKKLLNHFEITTPLISYHEHSKKAKEQLLIEKLLQGEEIALVSDAGMPAISDPGSKLIQEAIQEDIPIVVLPGANAALCALVGSGLPTKQFLFYGFLPRKKKEKKEELERLMANKATLLFYESPYRVKDTIKVIEGVFGGETRIALVRELTKRFEEYIRGTVEEVLAWIEEHELKGECCIVLENNNDQQNNGDLLWWSNLSITEHVDHYVKKGSTKKNAIKQVAIERKLPKREVYQTYHFDA</sequence>
<dbReference type="Gene3D" id="3.40.1010.10">
    <property type="entry name" value="Cobalt-precorrin-4 Transmethylase, Domain 1"/>
    <property type="match status" value="1"/>
</dbReference>
<dbReference type="InterPro" id="IPR014777">
    <property type="entry name" value="4pyrrole_Mease_sub1"/>
</dbReference>
<organism evidence="8 9">
    <name type="scientific">Cerasibacillus terrae</name>
    <dbReference type="NCBI Taxonomy" id="2498845"/>
    <lineage>
        <taxon>Bacteria</taxon>
        <taxon>Bacillati</taxon>
        <taxon>Bacillota</taxon>
        <taxon>Bacilli</taxon>
        <taxon>Bacillales</taxon>
        <taxon>Bacillaceae</taxon>
        <taxon>Cerasibacillus</taxon>
    </lineage>
</organism>
<evidence type="ECO:0000256" key="2">
    <source>
        <dbReference type="ARBA" id="ARBA00022552"/>
    </source>
</evidence>
<dbReference type="GO" id="GO:0005737">
    <property type="term" value="C:cytoplasm"/>
    <property type="evidence" value="ECO:0007669"/>
    <property type="project" value="UniProtKB-SubCell"/>
</dbReference>
<dbReference type="FunFam" id="3.40.1010.10:FF:000002">
    <property type="entry name" value="Ribosomal RNA small subunit methyltransferase I"/>
    <property type="match status" value="1"/>
</dbReference>
<evidence type="ECO:0000256" key="4">
    <source>
        <dbReference type="ARBA" id="ARBA00022679"/>
    </source>
</evidence>
<keyword evidence="5 6" id="KW-0949">S-adenosyl-L-methionine</keyword>
<dbReference type="Pfam" id="PF00590">
    <property type="entry name" value="TP_methylase"/>
    <property type="match status" value="1"/>
</dbReference>
<dbReference type="SUPFAM" id="SSF53790">
    <property type="entry name" value="Tetrapyrrole methylase"/>
    <property type="match status" value="1"/>
</dbReference>
<dbReference type="PANTHER" id="PTHR46111">
    <property type="entry name" value="RIBOSOMAL RNA SMALL SUBUNIT METHYLTRANSFERASE I"/>
    <property type="match status" value="1"/>
</dbReference>
<proteinExistence type="inferred from homology"/>
<dbReference type="HAMAP" id="MF_01877">
    <property type="entry name" value="16SrRNA_methyltr_I"/>
    <property type="match status" value="1"/>
</dbReference>
<evidence type="ECO:0000259" key="7">
    <source>
        <dbReference type="Pfam" id="PF00590"/>
    </source>
</evidence>
<dbReference type="InterPro" id="IPR008189">
    <property type="entry name" value="rRNA_ssu_MeTfrase_I"/>
</dbReference>
<dbReference type="Gene3D" id="3.30.950.10">
    <property type="entry name" value="Methyltransferase, Cobalt-precorrin-4 Transmethylase, Domain 2"/>
    <property type="match status" value="1"/>
</dbReference>
<dbReference type="FunFam" id="3.30.950.10:FF:000002">
    <property type="entry name" value="Ribosomal RNA small subunit methyltransferase I"/>
    <property type="match status" value="1"/>
</dbReference>
<dbReference type="PIRSF" id="PIRSF005917">
    <property type="entry name" value="MTase_YraL"/>
    <property type="match status" value="1"/>
</dbReference>
<keyword evidence="9" id="KW-1185">Reference proteome</keyword>
<evidence type="ECO:0000256" key="5">
    <source>
        <dbReference type="ARBA" id="ARBA00022691"/>
    </source>
</evidence>
<dbReference type="PANTHER" id="PTHR46111:SF1">
    <property type="entry name" value="RIBOSOMAL RNA SMALL SUBUNIT METHYLTRANSFERASE I"/>
    <property type="match status" value="1"/>
</dbReference>
<keyword evidence="2 6" id="KW-0698">rRNA processing</keyword>
<dbReference type="RefSeq" id="WP_147668387.1">
    <property type="nucleotide sequence ID" value="NZ_VDUW01000008.1"/>
</dbReference>
<dbReference type="EC" id="2.1.1.198" evidence="6"/>
<evidence type="ECO:0000256" key="6">
    <source>
        <dbReference type="HAMAP-Rule" id="MF_01877"/>
    </source>
</evidence>
<dbReference type="AlphaFoldDB" id="A0A5C8NQA4"/>
<comment type="catalytic activity">
    <reaction evidence="6">
        <text>cytidine(1402) in 16S rRNA + S-adenosyl-L-methionine = 2'-O-methylcytidine(1402) in 16S rRNA + S-adenosyl-L-homocysteine + H(+)</text>
        <dbReference type="Rhea" id="RHEA:42924"/>
        <dbReference type="Rhea" id="RHEA-COMP:10285"/>
        <dbReference type="Rhea" id="RHEA-COMP:10286"/>
        <dbReference type="ChEBI" id="CHEBI:15378"/>
        <dbReference type="ChEBI" id="CHEBI:57856"/>
        <dbReference type="ChEBI" id="CHEBI:59789"/>
        <dbReference type="ChEBI" id="CHEBI:74495"/>
        <dbReference type="ChEBI" id="CHEBI:82748"/>
        <dbReference type="EC" id="2.1.1.198"/>
    </reaction>
</comment>
<feature type="domain" description="Tetrapyrrole methylase" evidence="7">
    <location>
        <begin position="14"/>
        <end position="214"/>
    </location>
</feature>
<protein>
    <recommendedName>
        <fullName evidence="6">Ribosomal RNA small subunit methyltransferase I</fullName>
        <ecNumber evidence="6">2.1.1.198</ecNumber>
    </recommendedName>
    <alternativeName>
        <fullName evidence="6">16S rRNA 2'-O-ribose C1402 methyltransferase</fullName>
    </alternativeName>
    <alternativeName>
        <fullName evidence="6">rRNA (cytidine-2'-O-)-methyltransferase RsmI</fullName>
    </alternativeName>
</protein>
<dbReference type="OrthoDB" id="9809084at2"/>
<evidence type="ECO:0000256" key="1">
    <source>
        <dbReference type="ARBA" id="ARBA00022490"/>
    </source>
</evidence>
<dbReference type="GO" id="GO:0070677">
    <property type="term" value="F:rRNA (cytosine-2'-O-)-methyltransferase activity"/>
    <property type="evidence" value="ECO:0007669"/>
    <property type="project" value="UniProtKB-UniRule"/>
</dbReference>
<name>A0A5C8NQA4_9BACI</name>
<comment type="function">
    <text evidence="6">Catalyzes the 2'-O-methylation of the ribose of cytidine 1402 (C1402) in 16S rRNA.</text>
</comment>
<evidence type="ECO:0000313" key="9">
    <source>
        <dbReference type="Proteomes" id="UP000321574"/>
    </source>
</evidence>
<evidence type="ECO:0000313" key="8">
    <source>
        <dbReference type="EMBL" id="TXL63428.1"/>
    </source>
</evidence>